<dbReference type="SMART" id="SM00028">
    <property type="entry name" value="TPR"/>
    <property type="match status" value="2"/>
</dbReference>
<protein>
    <submittedName>
        <fullName evidence="2">Tetratricopeptide repeat protein</fullName>
    </submittedName>
</protein>
<dbReference type="SUPFAM" id="SSF81901">
    <property type="entry name" value="HCP-like"/>
    <property type="match status" value="1"/>
</dbReference>
<evidence type="ECO:0000256" key="1">
    <source>
        <dbReference type="SAM" id="SignalP"/>
    </source>
</evidence>
<dbReference type="InterPro" id="IPR019734">
    <property type="entry name" value="TPR_rpt"/>
</dbReference>
<evidence type="ECO:0000313" key="3">
    <source>
        <dbReference type="Proteomes" id="UP001596997"/>
    </source>
</evidence>
<dbReference type="Proteomes" id="UP001596997">
    <property type="component" value="Unassembled WGS sequence"/>
</dbReference>
<dbReference type="RefSeq" id="WP_377715892.1">
    <property type="nucleotide sequence ID" value="NZ_JBHTJM010000009.1"/>
</dbReference>
<sequence>MKTKINLFLALFCLAFAVSAQQNEECMEKLSIFTEAAKVKNYDAAMEPWMFVRKTCPKLNNAIYVYGEKILKNKIKKSTGADKTAAIKDLMSLYKESMANMPKKFPVGKTKAKMGQLMFDEGFGTPIEQFNVFDEAYEKDAKTFQNPKSLYTYFKLAVGLYDNKTKDFQYLIDMYTKVTDKVEDERKNFSSKKDALLVKEEAGTITKKETRKLNSYSSFVSAYDQISGGIDKEIGTRAECDNLVPLFEKNYEANKTNSTWLRNAASRLAGKDCSDAPIFAKLVASFHELEPSAKSALYLGILNQKKGKTADADKYYNEAADLSTDNYDKAKIYYSRLAVMYSKKGAKGKARAYANKALAKSPSMGRAYTLIAKMYASSANSCGSTTFEKRAVYWLAANTADKAGRVDASLKSYASKLAANYRAKAPSKQDIFTNSKYKPGDKVTFGCWIGSSVTVPSL</sequence>
<reference evidence="3" key="1">
    <citation type="journal article" date="2019" name="Int. J. Syst. Evol. Microbiol.">
        <title>The Global Catalogue of Microorganisms (GCM) 10K type strain sequencing project: providing services to taxonomists for standard genome sequencing and annotation.</title>
        <authorList>
            <consortium name="The Broad Institute Genomics Platform"/>
            <consortium name="The Broad Institute Genome Sequencing Center for Infectious Disease"/>
            <person name="Wu L."/>
            <person name="Ma J."/>
        </authorList>
    </citation>
    <scope>NUCLEOTIDE SEQUENCE [LARGE SCALE GENOMIC DNA]</scope>
    <source>
        <strain evidence="3">CCUG 62114</strain>
    </source>
</reference>
<gene>
    <name evidence="2" type="ORF">ACFQ1O_10030</name>
</gene>
<evidence type="ECO:0000313" key="2">
    <source>
        <dbReference type="EMBL" id="MFD0964343.1"/>
    </source>
</evidence>
<dbReference type="InterPro" id="IPR011990">
    <property type="entry name" value="TPR-like_helical_dom_sf"/>
</dbReference>
<proteinExistence type="predicted"/>
<dbReference type="Gene3D" id="1.25.40.10">
    <property type="entry name" value="Tetratricopeptide repeat domain"/>
    <property type="match status" value="1"/>
</dbReference>
<feature type="signal peptide" evidence="1">
    <location>
        <begin position="1"/>
        <end position="20"/>
    </location>
</feature>
<comment type="caution">
    <text evidence="2">The sequence shown here is derived from an EMBL/GenBank/DDBJ whole genome shotgun (WGS) entry which is preliminary data.</text>
</comment>
<accession>A0ABW3I3K3</accession>
<name>A0ABW3I3K3_9FLAO</name>
<feature type="chain" id="PRO_5045221687" evidence="1">
    <location>
        <begin position="21"/>
        <end position="458"/>
    </location>
</feature>
<keyword evidence="1" id="KW-0732">Signal</keyword>
<organism evidence="2 3">
    <name type="scientific">Pseudofulvibacter geojedonensis</name>
    <dbReference type="NCBI Taxonomy" id="1123758"/>
    <lineage>
        <taxon>Bacteria</taxon>
        <taxon>Pseudomonadati</taxon>
        <taxon>Bacteroidota</taxon>
        <taxon>Flavobacteriia</taxon>
        <taxon>Flavobacteriales</taxon>
        <taxon>Flavobacteriaceae</taxon>
        <taxon>Pseudofulvibacter</taxon>
    </lineage>
</organism>
<dbReference type="EMBL" id="JBHTJM010000009">
    <property type="protein sequence ID" value="MFD0964343.1"/>
    <property type="molecule type" value="Genomic_DNA"/>
</dbReference>
<keyword evidence="3" id="KW-1185">Reference proteome</keyword>